<sequence length="103" mass="11635">MLSDFYLSGKRQLLRAICSVLCGGTGALLQLTAQLLELTEALSRLTPQLLALTAQLSIFVRKLMWFTGRMPLWPGVLRGCEQFAPHFAAEPAHFWDLSRNFWP</sequence>
<accession>A0A370GAH7</accession>
<evidence type="ECO:0000313" key="1">
    <source>
        <dbReference type="EMBL" id="RDI38973.1"/>
    </source>
</evidence>
<reference evidence="1 2" key="1">
    <citation type="submission" date="2018-07" db="EMBL/GenBank/DDBJ databases">
        <title>Genomic Encyclopedia of Type Strains, Phase IV (KMG-IV): sequencing the most valuable type-strain genomes for metagenomic binning, comparative biology and taxonomic classification.</title>
        <authorList>
            <person name="Goeker M."/>
        </authorList>
    </citation>
    <scope>NUCLEOTIDE SEQUENCE [LARGE SCALE GENOMIC DNA]</scope>
    <source>
        <strain evidence="1 2">DSM 25281</strain>
    </source>
</reference>
<keyword evidence="2" id="KW-1185">Reference proteome</keyword>
<protein>
    <submittedName>
        <fullName evidence="1">Uncharacterized protein</fullName>
    </submittedName>
</protein>
<dbReference type="AlphaFoldDB" id="A0A370GAH7"/>
<organism evidence="1 2">
    <name type="scientific">Falsibacillus pallidus</name>
    <dbReference type="NCBI Taxonomy" id="493781"/>
    <lineage>
        <taxon>Bacteria</taxon>
        <taxon>Bacillati</taxon>
        <taxon>Bacillota</taxon>
        <taxon>Bacilli</taxon>
        <taxon>Bacillales</taxon>
        <taxon>Bacillaceae</taxon>
        <taxon>Falsibacillus</taxon>
    </lineage>
</organism>
<evidence type="ECO:0000313" key="2">
    <source>
        <dbReference type="Proteomes" id="UP000255326"/>
    </source>
</evidence>
<gene>
    <name evidence="1" type="ORF">DFR59_1169</name>
</gene>
<proteinExistence type="predicted"/>
<name>A0A370GAH7_9BACI</name>
<comment type="caution">
    <text evidence="1">The sequence shown here is derived from an EMBL/GenBank/DDBJ whole genome shotgun (WGS) entry which is preliminary data.</text>
</comment>
<dbReference type="EMBL" id="QQAY01000016">
    <property type="protein sequence ID" value="RDI38973.1"/>
    <property type="molecule type" value="Genomic_DNA"/>
</dbReference>
<dbReference type="Proteomes" id="UP000255326">
    <property type="component" value="Unassembled WGS sequence"/>
</dbReference>